<keyword evidence="1" id="KW-1133">Transmembrane helix</keyword>
<proteinExistence type="predicted"/>
<feature type="transmembrane region" description="Helical" evidence="1">
    <location>
        <begin position="46"/>
        <end position="66"/>
    </location>
</feature>
<dbReference type="RefSeq" id="WP_136393555.1">
    <property type="nucleotide sequence ID" value="NZ_SSND01000001.1"/>
</dbReference>
<dbReference type="EMBL" id="SSND01000001">
    <property type="protein sequence ID" value="THD85180.1"/>
    <property type="molecule type" value="Genomic_DNA"/>
</dbReference>
<feature type="transmembrane region" description="Helical" evidence="1">
    <location>
        <begin position="21"/>
        <end position="40"/>
    </location>
</feature>
<evidence type="ECO:0000256" key="1">
    <source>
        <dbReference type="SAM" id="Phobius"/>
    </source>
</evidence>
<keyword evidence="1" id="KW-0472">Membrane</keyword>
<name>A0A4S3MRK4_9RHOB</name>
<dbReference type="AlphaFoldDB" id="A0A4S3MRK4"/>
<comment type="caution">
    <text evidence="2">The sequence shown here is derived from an EMBL/GenBank/DDBJ whole genome shotgun (WGS) entry which is preliminary data.</text>
</comment>
<dbReference type="OrthoDB" id="7728331at2"/>
<keyword evidence="3" id="KW-1185">Reference proteome</keyword>
<keyword evidence="1" id="KW-0812">Transmembrane</keyword>
<reference evidence="2 3" key="1">
    <citation type="submission" date="2019-04" db="EMBL/GenBank/DDBJ databases">
        <title>Draft genome sequence of Gemmobacter aestuarii sp. nov.</title>
        <authorList>
            <person name="Hameed A."/>
            <person name="Lin S.-Y."/>
            <person name="Shahina M."/>
            <person name="Lai W.-A."/>
            <person name="Young C.-C."/>
        </authorList>
    </citation>
    <scope>NUCLEOTIDE SEQUENCE [LARGE SCALE GENOMIC DNA]</scope>
    <source>
        <strain evidence="2 3">CC-PW-75</strain>
    </source>
</reference>
<organism evidence="2 3">
    <name type="scientific">Aliigemmobacter aestuarii</name>
    <dbReference type="NCBI Taxonomy" id="1445661"/>
    <lineage>
        <taxon>Bacteria</taxon>
        <taxon>Pseudomonadati</taxon>
        <taxon>Pseudomonadota</taxon>
        <taxon>Alphaproteobacteria</taxon>
        <taxon>Rhodobacterales</taxon>
        <taxon>Paracoccaceae</taxon>
        <taxon>Aliigemmobacter</taxon>
    </lineage>
</organism>
<evidence type="ECO:0000313" key="3">
    <source>
        <dbReference type="Proteomes" id="UP000309450"/>
    </source>
</evidence>
<evidence type="ECO:0000313" key="2">
    <source>
        <dbReference type="EMBL" id="THD85180.1"/>
    </source>
</evidence>
<sequence length="169" mass="17943">MKLREATPERLTLEDRPWITGIMIGGFTLIFVGLGLGLILQGDLTGGLLMGGVGGGLGFLAFWAFVRRTIVFLDRAARVVLIREASLFGQTESRYPLSSVRRATVETSRSSKGGSTHRPALEMADGSTLPLRTVYISGRGAHDVAVRVNEWLAPAGATDGAAGRTGETA</sequence>
<protein>
    <submittedName>
        <fullName evidence="2">Uncharacterized protein</fullName>
    </submittedName>
</protein>
<accession>A0A4S3MRK4</accession>
<dbReference type="Proteomes" id="UP000309450">
    <property type="component" value="Unassembled WGS sequence"/>
</dbReference>
<gene>
    <name evidence="2" type="ORF">E7811_05565</name>
</gene>